<organism evidence="4 5">
    <name type="scientific">Candidatus Babela massiliensis</name>
    <dbReference type="NCBI Taxonomy" id="673862"/>
    <lineage>
        <taxon>Bacteria</taxon>
        <taxon>Candidatus Babelota</taxon>
        <taxon>Candidatus Babeliae</taxon>
        <taxon>Candidatus Babeliales</taxon>
        <taxon>Candidatus Babeliaceae</taxon>
        <taxon>Candidatus Babela</taxon>
    </lineage>
</organism>
<dbReference type="AlphaFoldDB" id="V6DJJ4"/>
<dbReference type="InterPro" id="IPR003960">
    <property type="entry name" value="ATPase_AAA_CS"/>
</dbReference>
<dbReference type="RefSeq" id="WP_023792217.1">
    <property type="nucleotide sequence ID" value="NC_023003.1"/>
</dbReference>
<evidence type="ECO:0000259" key="3">
    <source>
        <dbReference type="SMART" id="SM00382"/>
    </source>
</evidence>
<keyword evidence="5" id="KW-1185">Reference proteome</keyword>
<dbReference type="PROSITE" id="PS00674">
    <property type="entry name" value="AAA"/>
    <property type="match status" value="1"/>
</dbReference>
<evidence type="ECO:0000256" key="2">
    <source>
        <dbReference type="RuleBase" id="RU003651"/>
    </source>
</evidence>
<dbReference type="Proteomes" id="UP000018769">
    <property type="component" value="Chromosome I"/>
</dbReference>
<dbReference type="GO" id="GO:0005524">
    <property type="term" value="F:ATP binding"/>
    <property type="evidence" value="ECO:0007669"/>
    <property type="project" value="UniProtKB-KW"/>
</dbReference>
<dbReference type="OrthoDB" id="9802352at2"/>
<dbReference type="InterPro" id="IPR003959">
    <property type="entry name" value="ATPase_AAA_core"/>
</dbReference>
<dbReference type="Pfam" id="PF00004">
    <property type="entry name" value="AAA"/>
    <property type="match status" value="1"/>
</dbReference>
<name>V6DJJ4_9BACT</name>
<dbReference type="PANTHER" id="PTHR23075">
    <property type="entry name" value="PUTATIVE ATP-ASE"/>
    <property type="match status" value="1"/>
</dbReference>
<dbReference type="GO" id="GO:0016887">
    <property type="term" value="F:ATP hydrolysis activity"/>
    <property type="evidence" value="ECO:0007669"/>
    <property type="project" value="InterPro"/>
</dbReference>
<proteinExistence type="inferred from homology"/>
<dbReference type="SMART" id="SM00382">
    <property type="entry name" value="AAA"/>
    <property type="match status" value="1"/>
</dbReference>
<dbReference type="SUPFAM" id="SSF52540">
    <property type="entry name" value="P-loop containing nucleoside triphosphate hydrolases"/>
    <property type="match status" value="1"/>
</dbReference>
<dbReference type="Gene3D" id="3.40.50.300">
    <property type="entry name" value="P-loop containing nucleotide triphosphate hydrolases"/>
    <property type="match status" value="1"/>
</dbReference>
<dbReference type="KEGG" id="dpb:BABL1_gene_328"/>
<dbReference type="GO" id="GO:0007005">
    <property type="term" value="P:mitochondrion organization"/>
    <property type="evidence" value="ECO:0007669"/>
    <property type="project" value="TreeGrafter"/>
</dbReference>
<dbReference type="EMBL" id="HG793133">
    <property type="protein sequence ID" value="CDK30686.1"/>
    <property type="molecule type" value="Genomic_DNA"/>
</dbReference>
<protein>
    <submittedName>
        <fullName evidence="4">ATPase of the AAA+ class</fullName>
    </submittedName>
</protein>
<dbReference type="InterPro" id="IPR003593">
    <property type="entry name" value="AAA+_ATPase"/>
</dbReference>
<reference evidence="4 5" key="1">
    <citation type="journal article" date="2015" name="Biol. Direct">
        <title>Babela massiliensis, a representative of a widespread bacterial phylum with unusual adaptations to parasitism in amoebae.</title>
        <authorList>
            <person name="Pagnier I."/>
            <person name="Yutin N."/>
            <person name="Croce O."/>
            <person name="Makarova K.S."/>
            <person name="Wolf Y.I."/>
            <person name="Benamar S."/>
            <person name="Raoult D."/>
            <person name="Koonin E.V."/>
            <person name="La Scola B."/>
        </authorList>
    </citation>
    <scope>NUCLEOTIDE SEQUENCE [LARGE SCALE GENOMIC DNA]</scope>
    <source>
        <strain evidence="5">BABL1</strain>
    </source>
</reference>
<evidence type="ECO:0000313" key="4">
    <source>
        <dbReference type="EMBL" id="CDK30686.1"/>
    </source>
</evidence>
<comment type="similarity">
    <text evidence="2">Belongs to the AAA ATPase family.</text>
</comment>
<sequence>MKINFKKIYLGLLLPTLIINISFQQLQSMHEFTFDNAMPSYSLNLGVLWNMTKDTVKAGLNKLSHIDISHYNSDIDLLKSAYSFCLGAPRQVPNVIENIRTYNVHQLIRQGFRSFINTPEVKLLQYSPTLRGIANSNNRRVALQTTQAVVRNIPRYTFPNVIARNLASNFTQGASEGIQGAVVALNGTVVNLNGTVDNLKDLNNQIHNNYKNAVKYTALAAIGTIGSYYGIKYLYNKFNNITKPKLVTDYFIFGFYDLVKSKFVSPIEPELREMIFPKDIANKVDHIIESTKNISKQLSDNKIDIKYNNLLLSGPSGTGKTMLSQELAKRSGMSYALVNGSSFSKFSEKDSINEMDILFSWANKSKRGLLLVIDEADAFLYKRENMKSNSKDYKLLSNFLSHTSKLSDKIMIVLCTNYKDRLDNAILSRMGICLELPLPGEIERAKVLALYRNKMLLSAAYNSNEFIDSVNSILTDTKINSIAQLAQGLSNRDLENIINFIKVQTMSKEDQVLTQNIVDDAVNIMLQKYKDK</sequence>
<feature type="domain" description="AAA+ ATPase" evidence="3">
    <location>
        <begin position="306"/>
        <end position="440"/>
    </location>
</feature>
<accession>V6DJJ4</accession>
<keyword evidence="2" id="KW-0547">Nucleotide-binding</keyword>
<dbReference type="HOGENOM" id="CLU_511623_0_0_7"/>
<gene>
    <name evidence="4" type="primary">ftsH2</name>
    <name evidence="4" type="ORF">BABL1_gene_328</name>
</gene>
<keyword evidence="2" id="KW-0067">ATP-binding</keyword>
<evidence type="ECO:0000313" key="5">
    <source>
        <dbReference type="Proteomes" id="UP000018769"/>
    </source>
</evidence>
<dbReference type="InterPro" id="IPR027417">
    <property type="entry name" value="P-loop_NTPase"/>
</dbReference>
<evidence type="ECO:0000256" key="1">
    <source>
        <dbReference type="ARBA" id="ARBA00023054"/>
    </source>
</evidence>
<dbReference type="PANTHER" id="PTHR23075:SF0">
    <property type="entry name" value="ATPASE FAMILY AAA DOMAIN-CONTAINING PROTEIN 3"/>
    <property type="match status" value="1"/>
</dbReference>
<dbReference type="eggNOG" id="COG0465">
    <property type="taxonomic scope" value="Bacteria"/>
</dbReference>
<keyword evidence="1" id="KW-0175">Coiled coil</keyword>
<dbReference type="STRING" id="673862.BABL1_gene_328"/>
<dbReference type="GO" id="GO:0008270">
    <property type="term" value="F:zinc ion binding"/>
    <property type="evidence" value="ECO:0007669"/>
    <property type="project" value="TreeGrafter"/>
</dbReference>